<evidence type="ECO:0000313" key="2">
    <source>
        <dbReference type="Proteomes" id="UP000199533"/>
    </source>
</evidence>
<dbReference type="EMBL" id="FOSP01000002">
    <property type="protein sequence ID" value="SFK24713.1"/>
    <property type="molecule type" value="Genomic_DNA"/>
</dbReference>
<sequence length="111" mass="12613">MTERILSIELSLEEGNLLLIALAECPFKIVFELIGKLNQQAHYHFAEGVDQSGKKIFTFTELEIRLAIKALGKLPYEHVHHLLFSLKKQMTHQLQPESDLPVKPSNTYAGN</sequence>
<proteinExistence type="predicted"/>
<dbReference type="Proteomes" id="UP000199533">
    <property type="component" value="Unassembled WGS sequence"/>
</dbReference>
<accession>A0A1I3XYX4</accession>
<name>A0A1I3XYX4_9PROT</name>
<evidence type="ECO:0000313" key="1">
    <source>
        <dbReference type="EMBL" id="SFK24713.1"/>
    </source>
</evidence>
<keyword evidence="2" id="KW-1185">Reference proteome</keyword>
<dbReference type="STRING" id="52441.SAMN05216302_1002148"/>
<reference evidence="2" key="1">
    <citation type="submission" date="2016-10" db="EMBL/GenBank/DDBJ databases">
        <authorList>
            <person name="Varghese N."/>
            <person name="Submissions S."/>
        </authorList>
    </citation>
    <scope>NUCLEOTIDE SEQUENCE [LARGE SCALE GENOMIC DNA]</scope>
    <source>
        <strain evidence="2">Nm69</strain>
    </source>
</reference>
<gene>
    <name evidence="1" type="ORF">SAMN05216302_1002148</name>
</gene>
<dbReference type="AlphaFoldDB" id="A0A1I3XYX4"/>
<dbReference type="OrthoDB" id="983065at2"/>
<dbReference type="RefSeq" id="WP_090696904.1">
    <property type="nucleotide sequence ID" value="NZ_FOSP01000002.1"/>
</dbReference>
<protein>
    <submittedName>
        <fullName evidence="1">Uncharacterized protein</fullName>
    </submittedName>
</protein>
<organism evidence="1 2">
    <name type="scientific">Nitrosomonas aestuarii</name>
    <dbReference type="NCBI Taxonomy" id="52441"/>
    <lineage>
        <taxon>Bacteria</taxon>
        <taxon>Pseudomonadati</taxon>
        <taxon>Pseudomonadota</taxon>
        <taxon>Betaproteobacteria</taxon>
        <taxon>Nitrosomonadales</taxon>
        <taxon>Nitrosomonadaceae</taxon>
        <taxon>Nitrosomonas</taxon>
    </lineage>
</organism>